<comment type="similarity">
    <text evidence="2">Belongs to the transferase hexapeptide repeat family.</text>
</comment>
<evidence type="ECO:0000256" key="6">
    <source>
        <dbReference type="ARBA" id="ARBA00023315"/>
    </source>
</evidence>
<proteinExistence type="inferred from homology"/>
<dbReference type="InterPro" id="IPR018357">
    <property type="entry name" value="Hexapep_transf_CS"/>
</dbReference>
<protein>
    <recommendedName>
        <fullName evidence="3">serine O-acetyltransferase</fullName>
        <ecNumber evidence="3">2.3.1.30</ecNumber>
    </recommendedName>
</protein>
<sequence>MTPMMMTGAAWRPAASEARATTTTQACGGCVTTTMAPVPRAWCVRSTNTRRGTFDAKGVTMGANRARHGWVRGGGCARVGAATAAAAGDDGVGTAAAGAEAAAKRERVVAAKWAGSAPELPTRSSGAVDGRVGSAMAEAGAARASEGAATANASKQIATMGETCPLGSGIWDKLREEAKADLEREPALASYLYSTILAHKKVEDVLAFVLANKLASTVLLDSQLLELFSAQYRKHKHLTRMMLADMQAVFERDPACDRYLAIVLFFKGFQAIQAQRVAHSLWLDDRKPLAFLLQNRISEVFHVDIHPGAVLGQGMMMDHATGVVIGETAVVGENVSILHGVTLGGTGTSKGDRHPKIGDGVVIGAGVTILGNIKVGKNSKIGAGSVVLEEIGEACTAVGIPAKVISRSPSETQPSLSMDQTSYMSDYFI</sequence>
<evidence type="ECO:0000256" key="4">
    <source>
        <dbReference type="ARBA" id="ARBA00022605"/>
    </source>
</evidence>
<dbReference type="SMART" id="SM00971">
    <property type="entry name" value="SATase_N"/>
    <property type="match status" value="1"/>
</dbReference>
<dbReference type="Gene3D" id="2.160.10.10">
    <property type="entry name" value="Hexapeptide repeat proteins"/>
    <property type="match status" value="1"/>
</dbReference>
<name>A0A7S0KQ63_9CHLO</name>
<dbReference type="EMBL" id="HBEW01008675">
    <property type="protein sequence ID" value="CAD8589091.1"/>
    <property type="molecule type" value="Transcribed_RNA"/>
</dbReference>
<evidence type="ECO:0000256" key="2">
    <source>
        <dbReference type="ARBA" id="ARBA00007274"/>
    </source>
</evidence>
<dbReference type="GO" id="GO:0005737">
    <property type="term" value="C:cytoplasm"/>
    <property type="evidence" value="ECO:0007669"/>
    <property type="project" value="InterPro"/>
</dbReference>
<dbReference type="InterPro" id="IPR005881">
    <property type="entry name" value="Ser_O-AcTrfase"/>
</dbReference>
<dbReference type="InterPro" id="IPR045304">
    <property type="entry name" value="LbH_SAT"/>
</dbReference>
<dbReference type="EC" id="2.3.1.30" evidence="3"/>
<dbReference type="InterPro" id="IPR011004">
    <property type="entry name" value="Trimer_LpxA-like_sf"/>
</dbReference>
<dbReference type="GO" id="GO:0009001">
    <property type="term" value="F:serine O-acetyltransferase activity"/>
    <property type="evidence" value="ECO:0007669"/>
    <property type="project" value="UniProtKB-EC"/>
</dbReference>
<dbReference type="CDD" id="cd03354">
    <property type="entry name" value="LbH_SAT"/>
    <property type="match status" value="1"/>
</dbReference>
<evidence type="ECO:0000256" key="5">
    <source>
        <dbReference type="ARBA" id="ARBA00022679"/>
    </source>
</evidence>
<dbReference type="InterPro" id="IPR010493">
    <property type="entry name" value="Ser_AcTrfase_N"/>
</dbReference>
<evidence type="ECO:0000259" key="7">
    <source>
        <dbReference type="SMART" id="SM00971"/>
    </source>
</evidence>
<dbReference type="Gene3D" id="1.10.3130.10">
    <property type="entry name" value="serine acetyltransferase, domain 1"/>
    <property type="match status" value="1"/>
</dbReference>
<dbReference type="InterPro" id="IPR001451">
    <property type="entry name" value="Hexapep"/>
</dbReference>
<evidence type="ECO:0000313" key="8">
    <source>
        <dbReference type="EMBL" id="CAD8589091.1"/>
    </source>
</evidence>
<comment type="pathway">
    <text evidence="1">Amino-acid biosynthesis; L-cysteine biosynthesis; L-cysteine from L-serine: step 1/2.</text>
</comment>
<gene>
    <name evidence="8" type="ORF">OMED0929_LOCUS7302</name>
</gene>
<keyword evidence="5" id="KW-0808">Transferase</keyword>
<dbReference type="AlphaFoldDB" id="A0A7S0KQ63"/>
<dbReference type="InterPro" id="IPR042122">
    <property type="entry name" value="Ser_AcTrfase_N_sf"/>
</dbReference>
<evidence type="ECO:0000256" key="3">
    <source>
        <dbReference type="ARBA" id="ARBA00013266"/>
    </source>
</evidence>
<evidence type="ECO:0000256" key="1">
    <source>
        <dbReference type="ARBA" id="ARBA00004876"/>
    </source>
</evidence>
<dbReference type="UniPathway" id="UPA00136">
    <property type="reaction ID" value="UER00199"/>
</dbReference>
<dbReference type="InterPro" id="IPR053376">
    <property type="entry name" value="Serine_acetyltransferase"/>
</dbReference>
<dbReference type="PROSITE" id="PS00101">
    <property type="entry name" value="HEXAPEP_TRANSFERASES"/>
    <property type="match status" value="1"/>
</dbReference>
<dbReference type="SUPFAM" id="SSF51161">
    <property type="entry name" value="Trimeric LpxA-like enzymes"/>
    <property type="match status" value="1"/>
</dbReference>
<accession>A0A7S0KQ63</accession>
<keyword evidence="6" id="KW-0012">Acyltransferase</keyword>
<dbReference type="Pfam" id="PF00132">
    <property type="entry name" value="Hexapep"/>
    <property type="match status" value="1"/>
</dbReference>
<organism evidence="8">
    <name type="scientific">Ostreococcus mediterraneus</name>
    <dbReference type="NCBI Taxonomy" id="1486918"/>
    <lineage>
        <taxon>Eukaryota</taxon>
        <taxon>Viridiplantae</taxon>
        <taxon>Chlorophyta</taxon>
        <taxon>Mamiellophyceae</taxon>
        <taxon>Mamiellales</taxon>
        <taxon>Bathycoccaceae</taxon>
        <taxon>Ostreococcus</taxon>
    </lineage>
</organism>
<reference evidence="8" key="1">
    <citation type="submission" date="2021-01" db="EMBL/GenBank/DDBJ databases">
        <authorList>
            <person name="Corre E."/>
            <person name="Pelletier E."/>
            <person name="Niang G."/>
            <person name="Scheremetjew M."/>
            <person name="Finn R."/>
            <person name="Kale V."/>
            <person name="Holt S."/>
            <person name="Cochrane G."/>
            <person name="Meng A."/>
            <person name="Brown T."/>
            <person name="Cohen L."/>
        </authorList>
    </citation>
    <scope>NUCLEOTIDE SEQUENCE</scope>
    <source>
        <strain evidence="8">Clade-D-RCC2572</strain>
    </source>
</reference>
<dbReference type="FunFam" id="2.160.10.10:FF:000002">
    <property type="entry name" value="Serine acetyltransferase"/>
    <property type="match status" value="1"/>
</dbReference>
<dbReference type="NCBIfam" id="TIGR01172">
    <property type="entry name" value="cysE"/>
    <property type="match status" value="1"/>
</dbReference>
<dbReference type="Pfam" id="PF06426">
    <property type="entry name" value="SATase_N"/>
    <property type="match status" value="1"/>
</dbReference>
<keyword evidence="4" id="KW-0028">Amino-acid biosynthesis</keyword>
<dbReference type="NCBIfam" id="NF041874">
    <property type="entry name" value="EPS_EpsC"/>
    <property type="match status" value="1"/>
</dbReference>
<feature type="domain" description="Serine acetyltransferase N-terminal" evidence="7">
    <location>
        <begin position="170"/>
        <end position="274"/>
    </location>
</feature>
<dbReference type="GO" id="GO:0006535">
    <property type="term" value="P:cysteine biosynthetic process from serine"/>
    <property type="evidence" value="ECO:0007669"/>
    <property type="project" value="InterPro"/>
</dbReference>
<dbReference type="PANTHER" id="PTHR42811">
    <property type="entry name" value="SERINE ACETYLTRANSFERASE"/>
    <property type="match status" value="1"/>
</dbReference>